<dbReference type="SUPFAM" id="SSF52540">
    <property type="entry name" value="P-loop containing nucleoside triphosphate hydrolases"/>
    <property type="match status" value="1"/>
</dbReference>
<evidence type="ECO:0000256" key="6">
    <source>
        <dbReference type="SAM" id="MobiDB-lite"/>
    </source>
</evidence>
<proteinExistence type="inferred from homology"/>
<keyword evidence="8" id="KW-1185">Reference proteome</keyword>
<dbReference type="GO" id="GO:0010803">
    <property type="term" value="P:regulation of tumor necrosis factor-mediated signaling pathway"/>
    <property type="evidence" value="ECO:0007669"/>
    <property type="project" value="Ensembl"/>
</dbReference>
<feature type="region of interest" description="Disordered" evidence="6">
    <location>
        <begin position="206"/>
        <end position="228"/>
    </location>
</feature>
<dbReference type="InterPro" id="IPR001806">
    <property type="entry name" value="Small_GTPase"/>
</dbReference>
<dbReference type="PANTHER" id="PTHR46152:SF2">
    <property type="entry name" value="NF-KAPPA-B INHIBITOR-INTERACTING RAS-LIKE PROTEIN 2"/>
    <property type="match status" value="1"/>
</dbReference>
<dbReference type="STRING" id="9545.ENSMNEP00000030073"/>
<dbReference type="InterPro" id="IPR042227">
    <property type="entry name" value="KBRS"/>
</dbReference>
<protein>
    <submittedName>
        <fullName evidence="7">NFKB inhibitor interacting Ras like 2</fullName>
    </submittedName>
</protein>
<dbReference type="PROSITE" id="PS51419">
    <property type="entry name" value="RAB"/>
    <property type="match status" value="1"/>
</dbReference>
<comment type="similarity">
    <text evidence="2">Belongs to the small GTPase superfamily. Ras family. KappaB-Ras subfamily.</text>
</comment>
<dbReference type="PRINTS" id="PR00449">
    <property type="entry name" value="RASTRNSFRMNG"/>
</dbReference>
<dbReference type="Bgee" id="ENSMNEG00000038475">
    <property type="expression patterns" value="Expressed in heart and 12 other cell types or tissues"/>
</dbReference>
<dbReference type="GO" id="GO:0003924">
    <property type="term" value="F:GTPase activity"/>
    <property type="evidence" value="ECO:0007669"/>
    <property type="project" value="InterPro"/>
</dbReference>
<evidence type="ECO:0000256" key="2">
    <source>
        <dbReference type="ARBA" id="ARBA00008094"/>
    </source>
</evidence>
<dbReference type="GO" id="GO:0043124">
    <property type="term" value="P:negative regulation of canonical NF-kappaB signal transduction"/>
    <property type="evidence" value="ECO:0007669"/>
    <property type="project" value="InterPro"/>
</dbReference>
<dbReference type="Gene3D" id="3.40.50.300">
    <property type="entry name" value="P-loop containing nucleotide triphosphate hydrolases"/>
    <property type="match status" value="1"/>
</dbReference>
<dbReference type="GO" id="GO:0032794">
    <property type="term" value="F:GTPase activating protein binding"/>
    <property type="evidence" value="ECO:0007669"/>
    <property type="project" value="Ensembl"/>
</dbReference>
<dbReference type="Pfam" id="PF00071">
    <property type="entry name" value="Ras"/>
    <property type="match status" value="2"/>
</dbReference>
<dbReference type="GO" id="GO:0048286">
    <property type="term" value="P:lung alveolus development"/>
    <property type="evidence" value="ECO:0007669"/>
    <property type="project" value="Ensembl"/>
</dbReference>
<dbReference type="AlphaFoldDB" id="A0A2K6D2E0"/>
<dbReference type="PANTHER" id="PTHR46152">
    <property type="entry name" value="NF-KAPPA-B INHIBITOR-INTERACTING RAS-LIKE PROTEIN"/>
    <property type="match status" value="1"/>
</dbReference>
<evidence type="ECO:0000256" key="1">
    <source>
        <dbReference type="ARBA" id="ARBA00004496"/>
    </source>
</evidence>
<comment type="subcellular location">
    <subcellularLocation>
        <location evidence="1">Cytoplasm</location>
    </subcellularLocation>
</comment>
<dbReference type="Ensembl" id="ENSMNET00000054488.1">
    <property type="protein sequence ID" value="ENSMNEP00000030073.1"/>
    <property type="gene ID" value="ENSMNEG00000038475.1"/>
</dbReference>
<dbReference type="InterPro" id="IPR027417">
    <property type="entry name" value="P-loop_NTPase"/>
</dbReference>
<sequence length="228" mass="25429">MGKSCKVVVCGQASVGKTSILEQLLYGNHVVGSEMIETQEDIYVGSIETDRGVREQVRFYDTRGLRDGAELPRHCFSCTDGYVLVYSTDSRESFQRVELLKKEIDKSKDKKEGLTLPPRLCSGMITAHCSLNLPRLGWSSCLCCVPLPQVTIVVLGNKCDLQEQRRVDPDVAQHWAKSEKVKLWEVSVADRRSLLEPFVYLASKMTQPQSKSAFPLSRKNKGSGSLDG</sequence>
<dbReference type="GO" id="GO:0005737">
    <property type="term" value="C:cytoplasm"/>
    <property type="evidence" value="ECO:0007669"/>
    <property type="project" value="UniProtKB-SubCell"/>
</dbReference>
<dbReference type="GO" id="GO:0005525">
    <property type="term" value="F:GTP binding"/>
    <property type="evidence" value="ECO:0007669"/>
    <property type="project" value="UniProtKB-KW"/>
</dbReference>
<gene>
    <name evidence="7" type="primary">NKIRAS2</name>
</gene>
<keyword evidence="5" id="KW-0342">GTP-binding</keyword>
<dbReference type="GeneTree" id="ENSGT00940000157943"/>
<dbReference type="Proteomes" id="UP000233120">
    <property type="component" value="Unassembled WGS sequence"/>
</dbReference>
<dbReference type="GO" id="GO:0043129">
    <property type="term" value="P:surfactant homeostasis"/>
    <property type="evidence" value="ECO:0007669"/>
    <property type="project" value="Ensembl"/>
</dbReference>
<dbReference type="PROSITE" id="PS51421">
    <property type="entry name" value="RAS"/>
    <property type="match status" value="1"/>
</dbReference>
<dbReference type="SMART" id="SM00173">
    <property type="entry name" value="RAS"/>
    <property type="match status" value="1"/>
</dbReference>
<evidence type="ECO:0000256" key="4">
    <source>
        <dbReference type="ARBA" id="ARBA00022741"/>
    </source>
</evidence>
<keyword evidence="4" id="KW-0547">Nucleotide-binding</keyword>
<evidence type="ECO:0000256" key="3">
    <source>
        <dbReference type="ARBA" id="ARBA00022490"/>
    </source>
</evidence>
<dbReference type="SMART" id="SM00175">
    <property type="entry name" value="RAB"/>
    <property type="match status" value="1"/>
</dbReference>
<evidence type="ECO:0000313" key="8">
    <source>
        <dbReference type="Proteomes" id="UP000233120"/>
    </source>
</evidence>
<name>A0A2K6D2E0_MACNE</name>
<reference evidence="7" key="1">
    <citation type="submission" date="2025-08" db="UniProtKB">
        <authorList>
            <consortium name="Ensembl"/>
        </authorList>
    </citation>
    <scope>IDENTIFICATION</scope>
</reference>
<accession>A0A2K6D2E0</accession>
<dbReference type="GO" id="GO:0006954">
    <property type="term" value="P:inflammatory response"/>
    <property type="evidence" value="ECO:0007669"/>
    <property type="project" value="Ensembl"/>
</dbReference>
<organism evidence="7 8">
    <name type="scientific">Macaca nemestrina</name>
    <name type="common">Pig-tailed macaque</name>
    <dbReference type="NCBI Taxonomy" id="9545"/>
    <lineage>
        <taxon>Eukaryota</taxon>
        <taxon>Metazoa</taxon>
        <taxon>Chordata</taxon>
        <taxon>Craniata</taxon>
        <taxon>Vertebrata</taxon>
        <taxon>Euteleostomi</taxon>
        <taxon>Mammalia</taxon>
        <taxon>Eutheria</taxon>
        <taxon>Euarchontoglires</taxon>
        <taxon>Primates</taxon>
        <taxon>Haplorrhini</taxon>
        <taxon>Catarrhini</taxon>
        <taxon>Cercopithecidae</taxon>
        <taxon>Cercopithecinae</taxon>
        <taxon>Macaca</taxon>
    </lineage>
</organism>
<reference evidence="7" key="2">
    <citation type="submission" date="2025-09" db="UniProtKB">
        <authorList>
            <consortium name="Ensembl"/>
        </authorList>
    </citation>
    <scope>IDENTIFICATION</scope>
</reference>
<dbReference type="GO" id="GO:0032484">
    <property type="term" value="P:Ral protein signal transduction"/>
    <property type="evidence" value="ECO:0007669"/>
    <property type="project" value="Ensembl"/>
</dbReference>
<evidence type="ECO:0000313" key="7">
    <source>
        <dbReference type="Ensembl" id="ENSMNEP00000030073.1"/>
    </source>
</evidence>
<evidence type="ECO:0000256" key="5">
    <source>
        <dbReference type="ARBA" id="ARBA00023134"/>
    </source>
</evidence>
<keyword evidence="3" id="KW-0963">Cytoplasm</keyword>